<proteinExistence type="predicted"/>
<name>A0A1A8YK71_PLAOA</name>
<keyword evidence="1" id="KW-0418">Kinase</keyword>
<gene>
    <name evidence="1" type="ORF">POVWA2_006860</name>
</gene>
<dbReference type="Proteomes" id="UP000078550">
    <property type="component" value="Unassembled WGS sequence"/>
</dbReference>
<dbReference type="GO" id="GO:0016301">
    <property type="term" value="F:kinase activity"/>
    <property type="evidence" value="ECO:0007669"/>
    <property type="project" value="UniProtKB-KW"/>
</dbReference>
<reference evidence="2" key="1">
    <citation type="submission" date="2016-05" db="EMBL/GenBank/DDBJ databases">
        <authorList>
            <person name="Naeem Raeece"/>
        </authorList>
    </citation>
    <scope>NUCLEOTIDE SEQUENCE [LARGE SCALE GENOMIC DNA]</scope>
</reference>
<keyword evidence="1" id="KW-0808">Transferase</keyword>
<accession>A0A1A8YK71</accession>
<protein>
    <submittedName>
        <fullName evidence="1">Cdc2-like protein kinase, putative (CRK5)</fullName>
    </submittedName>
</protein>
<sequence length="162" mass="18562">MCSRKFAHGLLKLCTSTLTREKCKKQEIKKKKREKMVSTYNHFKVRDKFEISATLIFTNLRRCTQPQKKKKKKKKKLHCAQVGAGDGAFQATLGFAYLHGNKFMNIYICMHVLPAPHSKLRSGNSRLRHDMPHINTDPPLPNGSMHSGDARALIRATLFVFH</sequence>
<organism evidence="1 2">
    <name type="scientific">Plasmodium ovale wallikeri</name>
    <dbReference type="NCBI Taxonomy" id="864142"/>
    <lineage>
        <taxon>Eukaryota</taxon>
        <taxon>Sar</taxon>
        <taxon>Alveolata</taxon>
        <taxon>Apicomplexa</taxon>
        <taxon>Aconoidasida</taxon>
        <taxon>Haemosporida</taxon>
        <taxon>Plasmodiidae</taxon>
        <taxon>Plasmodium</taxon>
        <taxon>Plasmodium (Plasmodium)</taxon>
    </lineage>
</organism>
<dbReference type="AlphaFoldDB" id="A0A1A8YK71"/>
<evidence type="ECO:0000313" key="1">
    <source>
        <dbReference type="EMBL" id="SBT31921.1"/>
    </source>
</evidence>
<dbReference type="EMBL" id="FLRE01000025">
    <property type="protein sequence ID" value="SBT31921.1"/>
    <property type="molecule type" value="Genomic_DNA"/>
</dbReference>
<evidence type="ECO:0000313" key="2">
    <source>
        <dbReference type="Proteomes" id="UP000078550"/>
    </source>
</evidence>